<dbReference type="AlphaFoldDB" id="A0A1F5FTH2"/>
<dbReference type="Proteomes" id="UP000179237">
    <property type="component" value="Unassembled WGS sequence"/>
</dbReference>
<name>A0A1F5FTH2_9BACT</name>
<organism evidence="2 3">
    <name type="scientific">Candidatus Collierbacteria bacterium RIFOXYD1_FULL_40_9</name>
    <dbReference type="NCBI Taxonomy" id="1817731"/>
    <lineage>
        <taxon>Bacteria</taxon>
        <taxon>Candidatus Collieribacteriota</taxon>
    </lineage>
</organism>
<feature type="transmembrane region" description="Helical" evidence="1">
    <location>
        <begin position="32"/>
        <end position="50"/>
    </location>
</feature>
<gene>
    <name evidence="2" type="ORF">A2572_03730</name>
</gene>
<protein>
    <submittedName>
        <fullName evidence="2">Uncharacterized protein</fullName>
    </submittedName>
</protein>
<comment type="caution">
    <text evidence="2">The sequence shown here is derived from an EMBL/GenBank/DDBJ whole genome shotgun (WGS) entry which is preliminary data.</text>
</comment>
<keyword evidence="1" id="KW-0812">Transmembrane</keyword>
<evidence type="ECO:0000256" key="1">
    <source>
        <dbReference type="SAM" id="Phobius"/>
    </source>
</evidence>
<accession>A0A1F5FTH2</accession>
<evidence type="ECO:0000313" key="2">
    <source>
        <dbReference type="EMBL" id="OGD82879.1"/>
    </source>
</evidence>
<sequence length="244" mass="27726">MNFLVIVQSLLIFISIFFPTLFASNPNLEPYSLQACGVIVLVYIAFKKLLRPEYQSISSMLFIMAFIQILVISTGKTSSPLFFLYYFVLFALSVTFEKYLVFFLTAITISSYLYLQPNILNDFNQSTANLLSLLLITPLANYYSKAVIKNSIAKEKIKLLQEDLSQTETDSLLWLTTENKPTLSQVINSVTDIIIYLKSTRSQAIVPKPFLDKIRAIQSDLMTLYSSADLLEDNLKTKTDNSKK</sequence>
<proteinExistence type="predicted"/>
<reference evidence="2 3" key="1">
    <citation type="journal article" date="2016" name="Nat. Commun.">
        <title>Thousands of microbial genomes shed light on interconnected biogeochemical processes in an aquifer system.</title>
        <authorList>
            <person name="Anantharaman K."/>
            <person name="Brown C.T."/>
            <person name="Hug L.A."/>
            <person name="Sharon I."/>
            <person name="Castelle C.J."/>
            <person name="Probst A.J."/>
            <person name="Thomas B.C."/>
            <person name="Singh A."/>
            <person name="Wilkins M.J."/>
            <person name="Karaoz U."/>
            <person name="Brodie E.L."/>
            <person name="Williams K.H."/>
            <person name="Hubbard S.S."/>
            <person name="Banfield J.F."/>
        </authorList>
    </citation>
    <scope>NUCLEOTIDE SEQUENCE [LARGE SCALE GENOMIC DNA]</scope>
</reference>
<evidence type="ECO:0000313" key="3">
    <source>
        <dbReference type="Proteomes" id="UP000179237"/>
    </source>
</evidence>
<keyword evidence="1" id="KW-0472">Membrane</keyword>
<dbReference type="EMBL" id="MFAQ01000036">
    <property type="protein sequence ID" value="OGD82879.1"/>
    <property type="molecule type" value="Genomic_DNA"/>
</dbReference>
<keyword evidence="1" id="KW-1133">Transmembrane helix</keyword>